<accession>A0ABQ7UP79</accession>
<dbReference type="PANTHER" id="PTHR19924:SF26">
    <property type="entry name" value="U3 SMALL NUCLEOLAR RNA-ASSOCIATED PROTEIN 15 HOMOLOG"/>
    <property type="match status" value="1"/>
</dbReference>
<evidence type="ECO:0000256" key="1">
    <source>
        <dbReference type="ARBA" id="ARBA00004123"/>
    </source>
</evidence>
<keyword evidence="8" id="KW-1185">Reference proteome</keyword>
<evidence type="ECO:0000256" key="2">
    <source>
        <dbReference type="ARBA" id="ARBA00022552"/>
    </source>
</evidence>
<protein>
    <recommendedName>
        <fullName evidence="6">U3 small nucleolar RNA-associated protein 15 C-terminal domain-containing protein</fullName>
    </recommendedName>
</protein>
<evidence type="ECO:0000256" key="3">
    <source>
        <dbReference type="ARBA" id="ARBA00022574"/>
    </source>
</evidence>
<evidence type="ECO:0000313" key="8">
    <source>
        <dbReference type="Proteomes" id="UP000826656"/>
    </source>
</evidence>
<keyword evidence="2" id="KW-0698">rRNA processing</keyword>
<organism evidence="7 8">
    <name type="scientific">Solanum tuberosum</name>
    <name type="common">Potato</name>
    <dbReference type="NCBI Taxonomy" id="4113"/>
    <lineage>
        <taxon>Eukaryota</taxon>
        <taxon>Viridiplantae</taxon>
        <taxon>Streptophyta</taxon>
        <taxon>Embryophyta</taxon>
        <taxon>Tracheophyta</taxon>
        <taxon>Spermatophyta</taxon>
        <taxon>Magnoliopsida</taxon>
        <taxon>eudicotyledons</taxon>
        <taxon>Gunneridae</taxon>
        <taxon>Pentapetalae</taxon>
        <taxon>asterids</taxon>
        <taxon>lamiids</taxon>
        <taxon>Solanales</taxon>
        <taxon>Solanaceae</taxon>
        <taxon>Solanoideae</taxon>
        <taxon>Solaneae</taxon>
        <taxon>Solanum</taxon>
    </lineage>
</organism>
<feature type="domain" description="U3 small nucleolar RNA-associated protein 15 C-terminal" evidence="6">
    <location>
        <begin position="2"/>
        <end position="114"/>
    </location>
</feature>
<gene>
    <name evidence="7" type="ORF">KY290_023912</name>
</gene>
<sequence length="122" mass="14005">MHKEALLAALNGKNPANVVAVMEELVARKKLMRCVSNLETEELGLLLKFLQRYSTMPRFSRFLMGLTKKVVEMRAEDIKSSDELRGDIRNLKRDVEEEIRLQQTLLQIQGIVTPLLKIAGRR</sequence>
<dbReference type="InterPro" id="IPR018983">
    <property type="entry name" value="U3_snoRNA-assocProt_15_C"/>
</dbReference>
<evidence type="ECO:0000259" key="6">
    <source>
        <dbReference type="Pfam" id="PF09384"/>
    </source>
</evidence>
<comment type="subcellular location">
    <subcellularLocation>
        <location evidence="1">Nucleus</location>
    </subcellularLocation>
</comment>
<reference evidence="7 8" key="1">
    <citation type="journal article" date="2021" name="bioRxiv">
        <title>Chromosome-scale and haplotype-resolved genome assembly of a tetraploid potato cultivar.</title>
        <authorList>
            <person name="Sun H."/>
            <person name="Jiao W.-B."/>
            <person name="Krause K."/>
            <person name="Campoy J.A."/>
            <person name="Goel M."/>
            <person name="Folz-Donahue K."/>
            <person name="Kukat C."/>
            <person name="Huettel B."/>
            <person name="Schneeberger K."/>
        </authorList>
    </citation>
    <scope>NUCLEOTIDE SEQUENCE [LARGE SCALE GENOMIC DNA]</scope>
    <source>
        <strain evidence="7">SolTubOtavaFocal</strain>
        <tissue evidence="7">Leaves</tissue>
    </source>
</reference>
<evidence type="ECO:0000313" key="7">
    <source>
        <dbReference type="EMBL" id="KAH0753642.1"/>
    </source>
</evidence>
<dbReference type="Pfam" id="PF09384">
    <property type="entry name" value="UTP15_C"/>
    <property type="match status" value="1"/>
</dbReference>
<dbReference type="EMBL" id="JAIVGD010000018">
    <property type="protein sequence ID" value="KAH0753642.1"/>
    <property type="molecule type" value="Genomic_DNA"/>
</dbReference>
<keyword evidence="5" id="KW-0539">Nucleus</keyword>
<evidence type="ECO:0000256" key="4">
    <source>
        <dbReference type="ARBA" id="ARBA00022737"/>
    </source>
</evidence>
<keyword evidence="3" id="KW-0853">WD repeat</keyword>
<name>A0ABQ7UP79_SOLTU</name>
<keyword evidence="4" id="KW-0677">Repeat</keyword>
<evidence type="ECO:0000256" key="5">
    <source>
        <dbReference type="ARBA" id="ARBA00023242"/>
    </source>
</evidence>
<proteinExistence type="predicted"/>
<dbReference type="PANTHER" id="PTHR19924">
    <property type="entry name" value="UTP15 U3 SMALL NUCLEOLAR RNA-ASSOCIATED PROTEIN 15 FAMILY MEMBER"/>
    <property type="match status" value="1"/>
</dbReference>
<comment type="caution">
    <text evidence="7">The sequence shown here is derived from an EMBL/GenBank/DDBJ whole genome shotgun (WGS) entry which is preliminary data.</text>
</comment>
<dbReference type="Proteomes" id="UP000826656">
    <property type="component" value="Unassembled WGS sequence"/>
</dbReference>